<dbReference type="RefSeq" id="WP_253754742.1">
    <property type="nucleotide sequence ID" value="NZ_JAMZDZ010000001.1"/>
</dbReference>
<dbReference type="InterPro" id="IPR013320">
    <property type="entry name" value="ConA-like_dom_sf"/>
</dbReference>
<keyword evidence="2" id="KW-1185">Reference proteome</keyword>
<dbReference type="PANTHER" id="PTHR35332:SF2">
    <property type="entry name" value="REGULATION OF ENOLASE PROTEIN 1"/>
    <property type="match status" value="1"/>
</dbReference>
<protein>
    <submittedName>
        <fullName evidence="1">DUF1349 domain-containing protein</fullName>
    </submittedName>
</protein>
<name>A0ABV8LM18_9ACTN</name>
<organism evidence="1 2">
    <name type="scientific">Hamadaea flava</name>
    <dbReference type="NCBI Taxonomy" id="1742688"/>
    <lineage>
        <taxon>Bacteria</taxon>
        <taxon>Bacillati</taxon>
        <taxon>Actinomycetota</taxon>
        <taxon>Actinomycetes</taxon>
        <taxon>Micromonosporales</taxon>
        <taxon>Micromonosporaceae</taxon>
        <taxon>Hamadaea</taxon>
    </lineage>
</organism>
<dbReference type="Gene3D" id="2.60.120.200">
    <property type="match status" value="1"/>
</dbReference>
<comment type="caution">
    <text evidence="1">The sequence shown here is derived from an EMBL/GenBank/DDBJ whole genome shotgun (WGS) entry which is preliminary data.</text>
</comment>
<dbReference type="Proteomes" id="UP001595816">
    <property type="component" value="Unassembled WGS sequence"/>
</dbReference>
<accession>A0ABV8LM18</accession>
<dbReference type="SUPFAM" id="SSF49899">
    <property type="entry name" value="Concanavalin A-like lectins/glucanases"/>
    <property type="match status" value="1"/>
</dbReference>
<sequence>MEFTLPAVPLEFEWIVPPTECGLNDGVLSASAPATTDLFIDPSSGETKLTAPRALAAAPDGDWRLSARVRVTFRDAFDAGTLLVWIDDTHWAKLCFEVSPSGVPGVVSVVCDGVADDANAWPVADPHEGVWLRIARHGGAYAFHAGVDGQRWEFVRNFAIGSGPAQVGFVAQAPTGSGCNVVFDHIEYAPSAPSDLRDGS</sequence>
<gene>
    <name evidence="1" type="ORF">ACFOZ4_11965</name>
</gene>
<dbReference type="PANTHER" id="PTHR35332">
    <property type="entry name" value="REGULATION OF ENOLASE PROTEIN 1"/>
    <property type="match status" value="1"/>
</dbReference>
<dbReference type="EMBL" id="JBHSAY010000006">
    <property type="protein sequence ID" value="MFC4131319.1"/>
    <property type="molecule type" value="Genomic_DNA"/>
</dbReference>
<evidence type="ECO:0000313" key="1">
    <source>
        <dbReference type="EMBL" id="MFC4131319.1"/>
    </source>
</evidence>
<proteinExistence type="predicted"/>
<reference evidence="2" key="1">
    <citation type="journal article" date="2019" name="Int. J. Syst. Evol. Microbiol.">
        <title>The Global Catalogue of Microorganisms (GCM) 10K type strain sequencing project: providing services to taxonomists for standard genome sequencing and annotation.</title>
        <authorList>
            <consortium name="The Broad Institute Genomics Platform"/>
            <consortium name="The Broad Institute Genome Sequencing Center for Infectious Disease"/>
            <person name="Wu L."/>
            <person name="Ma J."/>
        </authorList>
    </citation>
    <scope>NUCLEOTIDE SEQUENCE [LARGE SCALE GENOMIC DNA]</scope>
    <source>
        <strain evidence="2">CGMCC 4.7289</strain>
    </source>
</reference>
<dbReference type="InterPro" id="IPR009784">
    <property type="entry name" value="DUF1349"/>
</dbReference>
<dbReference type="Pfam" id="PF07081">
    <property type="entry name" value="DUF1349"/>
    <property type="match status" value="1"/>
</dbReference>
<evidence type="ECO:0000313" key="2">
    <source>
        <dbReference type="Proteomes" id="UP001595816"/>
    </source>
</evidence>